<proteinExistence type="predicted"/>
<dbReference type="InterPro" id="IPR036573">
    <property type="entry name" value="CBM_sf_5/12"/>
</dbReference>
<evidence type="ECO:0000256" key="1">
    <source>
        <dbReference type="SAM" id="SignalP"/>
    </source>
</evidence>
<dbReference type="AlphaFoldDB" id="A0A395JNA3"/>
<evidence type="ECO:0000313" key="3">
    <source>
        <dbReference type="Proteomes" id="UP000253083"/>
    </source>
</evidence>
<organism evidence="2 3">
    <name type="scientific">Arenicella xantha</name>
    <dbReference type="NCBI Taxonomy" id="644221"/>
    <lineage>
        <taxon>Bacteria</taxon>
        <taxon>Pseudomonadati</taxon>
        <taxon>Pseudomonadota</taxon>
        <taxon>Gammaproteobacteria</taxon>
        <taxon>Arenicellales</taxon>
        <taxon>Arenicellaceae</taxon>
        <taxon>Arenicella</taxon>
    </lineage>
</organism>
<reference evidence="2 3" key="1">
    <citation type="submission" date="2018-06" db="EMBL/GenBank/DDBJ databases">
        <title>Genomic Encyclopedia of Type Strains, Phase IV (KMG-IV): sequencing the most valuable type-strain genomes for metagenomic binning, comparative biology and taxonomic classification.</title>
        <authorList>
            <person name="Goeker M."/>
        </authorList>
    </citation>
    <scope>NUCLEOTIDE SEQUENCE [LARGE SCALE GENOMIC DNA]</scope>
    <source>
        <strain evidence="2 3">DSM 24032</strain>
    </source>
</reference>
<dbReference type="GO" id="GO:0005576">
    <property type="term" value="C:extracellular region"/>
    <property type="evidence" value="ECO:0007669"/>
    <property type="project" value="InterPro"/>
</dbReference>
<keyword evidence="3" id="KW-1185">Reference proteome</keyword>
<feature type="signal peptide" evidence="1">
    <location>
        <begin position="1"/>
        <end position="21"/>
    </location>
</feature>
<gene>
    <name evidence="2" type="ORF">DFR28_102483</name>
</gene>
<dbReference type="GO" id="GO:0030246">
    <property type="term" value="F:carbohydrate binding"/>
    <property type="evidence" value="ECO:0007669"/>
    <property type="project" value="InterPro"/>
</dbReference>
<dbReference type="EMBL" id="QNRT01000002">
    <property type="protein sequence ID" value="RBP51064.1"/>
    <property type="molecule type" value="Genomic_DNA"/>
</dbReference>
<accession>A0A395JNA3</accession>
<dbReference type="Proteomes" id="UP000253083">
    <property type="component" value="Unassembled WGS sequence"/>
</dbReference>
<dbReference type="GO" id="GO:0005975">
    <property type="term" value="P:carbohydrate metabolic process"/>
    <property type="evidence" value="ECO:0007669"/>
    <property type="project" value="InterPro"/>
</dbReference>
<dbReference type="InParanoid" id="A0A395JNA3"/>
<comment type="caution">
    <text evidence="2">The sequence shown here is derived from an EMBL/GenBank/DDBJ whole genome shotgun (WGS) entry which is preliminary data.</text>
</comment>
<keyword evidence="1" id="KW-0732">Signal</keyword>
<protein>
    <recommendedName>
        <fullName evidence="4">Carbohydrate binding protein</fullName>
    </recommendedName>
</protein>
<dbReference type="Gene3D" id="2.10.10.20">
    <property type="entry name" value="Carbohydrate-binding module superfamily 5/12"/>
    <property type="match status" value="1"/>
</dbReference>
<dbReference type="RefSeq" id="WP_147250962.1">
    <property type="nucleotide sequence ID" value="NZ_QNRT01000002.1"/>
</dbReference>
<name>A0A395JNA3_9GAMM</name>
<sequence>MYKLVLVSLVIAVLWSGTTSAHNKVVVIPLGGEESNWRGEWLVGQTYSKGDVASNDGNSYLALVSHDATESNRPPAASHWGLVAARGEPGPQGPAGLASFNLTRRSATPVTNGYTSVDCNAGEVAISCGTFKSNASEEDVMGCYVKQNLSGCYFYHDESGGSDNSLQAHCMCLALPQ</sequence>
<dbReference type="SUPFAM" id="SSF51055">
    <property type="entry name" value="Carbohydrate binding domain"/>
    <property type="match status" value="1"/>
</dbReference>
<evidence type="ECO:0008006" key="4">
    <source>
        <dbReference type="Google" id="ProtNLM"/>
    </source>
</evidence>
<feature type="chain" id="PRO_5017224921" description="Carbohydrate binding protein" evidence="1">
    <location>
        <begin position="22"/>
        <end position="177"/>
    </location>
</feature>
<evidence type="ECO:0000313" key="2">
    <source>
        <dbReference type="EMBL" id="RBP51064.1"/>
    </source>
</evidence>
<dbReference type="GO" id="GO:0004553">
    <property type="term" value="F:hydrolase activity, hydrolyzing O-glycosyl compounds"/>
    <property type="evidence" value="ECO:0007669"/>
    <property type="project" value="InterPro"/>
</dbReference>